<evidence type="ECO:0000313" key="2">
    <source>
        <dbReference type="EMBL" id="ACR11088.1"/>
    </source>
</evidence>
<dbReference type="KEGG" id="ttu:TERTU_0624"/>
<proteinExistence type="predicted"/>
<keyword evidence="3" id="KW-1185">Reference proteome</keyword>
<accession>C5BNQ3</accession>
<protein>
    <submittedName>
        <fullName evidence="2">Uncharacterized protein</fullName>
    </submittedName>
</protein>
<organism evidence="2 3">
    <name type="scientific">Teredinibacter turnerae (strain ATCC 39867 / T7901)</name>
    <dbReference type="NCBI Taxonomy" id="377629"/>
    <lineage>
        <taxon>Bacteria</taxon>
        <taxon>Pseudomonadati</taxon>
        <taxon>Pseudomonadota</taxon>
        <taxon>Gammaproteobacteria</taxon>
        <taxon>Cellvibrionales</taxon>
        <taxon>Cellvibrionaceae</taxon>
        <taxon>Teredinibacter</taxon>
    </lineage>
</organism>
<dbReference type="HOGENOM" id="CLU_2959307_0_0_6"/>
<name>C5BNQ3_TERTT</name>
<feature type="region of interest" description="Disordered" evidence="1">
    <location>
        <begin position="1"/>
        <end position="23"/>
    </location>
</feature>
<dbReference type="EMBL" id="CP001614">
    <property type="protein sequence ID" value="ACR11088.1"/>
    <property type="molecule type" value="Genomic_DNA"/>
</dbReference>
<evidence type="ECO:0000256" key="1">
    <source>
        <dbReference type="SAM" id="MobiDB-lite"/>
    </source>
</evidence>
<gene>
    <name evidence="2" type="ordered locus">TERTU_0624</name>
</gene>
<evidence type="ECO:0000313" key="3">
    <source>
        <dbReference type="Proteomes" id="UP000009080"/>
    </source>
</evidence>
<reference evidence="2 3" key="1">
    <citation type="journal article" date="2009" name="PLoS ONE">
        <title>The complete genome of Teredinibacter turnerae T7901: an intracellular endosymbiont of marine wood-boring bivalves (shipworms).</title>
        <authorList>
            <person name="Yang J.C."/>
            <person name="Madupu R."/>
            <person name="Durkin A.S."/>
            <person name="Ekborg N.A."/>
            <person name="Pedamallu C.S."/>
            <person name="Hostetler J.B."/>
            <person name="Radune D."/>
            <person name="Toms B.S."/>
            <person name="Henrissat B."/>
            <person name="Coutinho P.M."/>
            <person name="Schwarz S."/>
            <person name="Field L."/>
            <person name="Trindade-Silva A.E."/>
            <person name="Soares C.A.G."/>
            <person name="Elshahawi S."/>
            <person name="Hanora A."/>
            <person name="Schmidt E.W."/>
            <person name="Haygood M.G."/>
            <person name="Posfai J."/>
            <person name="Benner J."/>
            <person name="Madinger C."/>
            <person name="Nove J."/>
            <person name="Anton B."/>
            <person name="Chaudhary K."/>
            <person name="Foster J."/>
            <person name="Holman A."/>
            <person name="Kumar S."/>
            <person name="Lessard P.A."/>
            <person name="Luyten Y.A."/>
            <person name="Slatko B."/>
            <person name="Wood N."/>
            <person name="Wu B."/>
            <person name="Teplitski M."/>
            <person name="Mougous J.D."/>
            <person name="Ward N."/>
            <person name="Eisen J.A."/>
            <person name="Badger J.H."/>
            <person name="Distel D.L."/>
        </authorList>
    </citation>
    <scope>NUCLEOTIDE SEQUENCE [LARGE SCALE GENOMIC DNA]</scope>
    <source>
        <strain evidence="3">ATCC 39867 / T7901</strain>
    </source>
</reference>
<dbReference type="STRING" id="377629.TERTU_0624"/>
<feature type="compositionally biased region" description="Basic and acidic residues" evidence="1">
    <location>
        <begin position="48"/>
        <end position="59"/>
    </location>
</feature>
<sequence>MEAIHKGNNTFPKTLRAHLPPTPKLPVEFSVVAKPASRNTCHSPAPHVDAKCHPPKENS</sequence>
<dbReference type="AlphaFoldDB" id="C5BNQ3"/>
<feature type="region of interest" description="Disordered" evidence="1">
    <location>
        <begin position="37"/>
        <end position="59"/>
    </location>
</feature>
<dbReference type="Proteomes" id="UP000009080">
    <property type="component" value="Chromosome"/>
</dbReference>